<dbReference type="RefSeq" id="WP_173679883.1">
    <property type="nucleotide sequence ID" value="NZ_JAAZWO010000013.1"/>
</dbReference>
<comment type="caution">
    <text evidence="11">The sequence shown here is derived from an EMBL/GenBank/DDBJ whole genome shotgun (WGS) entry which is preliminary data.</text>
</comment>
<evidence type="ECO:0000256" key="7">
    <source>
        <dbReference type="ARBA" id="ARBA00022741"/>
    </source>
</evidence>
<dbReference type="Proteomes" id="UP000563151">
    <property type="component" value="Unassembled WGS sequence"/>
</dbReference>
<protein>
    <recommendedName>
        <fullName evidence="9">5'-nucleotidase SurE</fullName>
        <ecNumber evidence="9">3.1.3.5</ecNumber>
    </recommendedName>
    <alternativeName>
        <fullName evidence="9">Nucleoside 5'-monophosphate phosphohydrolase</fullName>
    </alternativeName>
</protein>
<evidence type="ECO:0000256" key="6">
    <source>
        <dbReference type="ARBA" id="ARBA00022723"/>
    </source>
</evidence>
<dbReference type="GO" id="GO:0008254">
    <property type="term" value="F:3'-nucleotidase activity"/>
    <property type="evidence" value="ECO:0007669"/>
    <property type="project" value="TreeGrafter"/>
</dbReference>
<comment type="catalytic activity">
    <reaction evidence="1 9">
        <text>a ribonucleoside 5'-phosphate + H2O = a ribonucleoside + phosphate</text>
        <dbReference type="Rhea" id="RHEA:12484"/>
        <dbReference type="ChEBI" id="CHEBI:15377"/>
        <dbReference type="ChEBI" id="CHEBI:18254"/>
        <dbReference type="ChEBI" id="CHEBI:43474"/>
        <dbReference type="ChEBI" id="CHEBI:58043"/>
        <dbReference type="EC" id="3.1.3.5"/>
    </reaction>
</comment>
<dbReference type="AlphaFoldDB" id="A0A923J0R4"/>
<evidence type="ECO:0000313" key="12">
    <source>
        <dbReference type="Proteomes" id="UP000563151"/>
    </source>
</evidence>
<dbReference type="Pfam" id="PF01975">
    <property type="entry name" value="SurE"/>
    <property type="match status" value="1"/>
</dbReference>
<dbReference type="InterPro" id="IPR030048">
    <property type="entry name" value="SurE"/>
</dbReference>
<dbReference type="NCBIfam" id="NF010543">
    <property type="entry name" value="PRK13933.1"/>
    <property type="match status" value="1"/>
</dbReference>
<evidence type="ECO:0000256" key="8">
    <source>
        <dbReference type="ARBA" id="ARBA00022801"/>
    </source>
</evidence>
<gene>
    <name evidence="9 11" type="primary">surE</name>
    <name evidence="11" type="ORF">HGG79_11390</name>
</gene>
<dbReference type="GO" id="GO:0000166">
    <property type="term" value="F:nucleotide binding"/>
    <property type="evidence" value="ECO:0007669"/>
    <property type="project" value="UniProtKB-KW"/>
</dbReference>
<organism evidence="11 12">
    <name type="scientific">Clostridium tetanomorphum</name>
    <dbReference type="NCBI Taxonomy" id="1553"/>
    <lineage>
        <taxon>Bacteria</taxon>
        <taxon>Bacillati</taxon>
        <taxon>Bacillota</taxon>
        <taxon>Clostridia</taxon>
        <taxon>Eubacteriales</taxon>
        <taxon>Clostridiaceae</taxon>
        <taxon>Clostridium</taxon>
    </lineage>
</organism>
<keyword evidence="5 9" id="KW-0963">Cytoplasm</keyword>
<sequence length="250" mass="27472">MRLLLTNDDGIESKALHILAKELEKNHELIIAAPSVQRSACSHSITISEPLIIKNVDLPDIKSKAFSISGTPADCVRVAIHKLLNKPIDMVISGTNMGTNLGMDIIYSGTVSAAIEAAIYKIPSIAISAELNNNCGNYNSAAKFASKIIKIAEDNSIKNDLVINVNVPCLTEEEIKGIQVCEMGRKTYDNYFVESIDKNGNMNLKLSGRINTKHIENTDICYLKKGYVTVTPLHYDLTNFKILSAVSNWF</sequence>
<evidence type="ECO:0000256" key="5">
    <source>
        <dbReference type="ARBA" id="ARBA00022490"/>
    </source>
</evidence>
<comment type="similarity">
    <text evidence="4 9">Belongs to the SurE nucleotidase family.</text>
</comment>
<dbReference type="InterPro" id="IPR036523">
    <property type="entry name" value="SurE-like_sf"/>
</dbReference>
<evidence type="ECO:0000256" key="3">
    <source>
        <dbReference type="ARBA" id="ARBA00004496"/>
    </source>
</evidence>
<feature type="binding site" evidence="9">
    <location>
        <position position="9"/>
    </location>
    <ligand>
        <name>a divalent metal cation</name>
        <dbReference type="ChEBI" id="CHEBI:60240"/>
    </ligand>
</feature>
<evidence type="ECO:0000256" key="9">
    <source>
        <dbReference type="HAMAP-Rule" id="MF_00060"/>
    </source>
</evidence>
<proteinExistence type="inferred from homology"/>
<dbReference type="EMBL" id="JAAZWO010000013">
    <property type="protein sequence ID" value="MBC2398367.1"/>
    <property type="molecule type" value="Genomic_DNA"/>
</dbReference>
<dbReference type="SUPFAM" id="SSF64167">
    <property type="entry name" value="SurE-like"/>
    <property type="match status" value="1"/>
</dbReference>
<accession>A0A923J0R4</accession>
<feature type="domain" description="Survival protein SurE-like phosphatase/nucleotidase" evidence="10">
    <location>
        <begin position="4"/>
        <end position="189"/>
    </location>
</feature>
<dbReference type="NCBIfam" id="TIGR00087">
    <property type="entry name" value="surE"/>
    <property type="match status" value="1"/>
</dbReference>
<dbReference type="HAMAP" id="MF_00060">
    <property type="entry name" value="SurE"/>
    <property type="match status" value="1"/>
</dbReference>
<keyword evidence="7 9" id="KW-0547">Nucleotide-binding</keyword>
<comment type="function">
    <text evidence="9">Nucleotidase that shows phosphatase activity on nucleoside 5'-monophosphates.</text>
</comment>
<keyword evidence="12" id="KW-1185">Reference proteome</keyword>
<keyword evidence="8 9" id="KW-0378">Hydrolase</keyword>
<comment type="cofactor">
    <cofactor evidence="9">
        <name>a divalent metal cation</name>
        <dbReference type="ChEBI" id="CHEBI:60240"/>
    </cofactor>
    <text evidence="9">Binds 1 divalent metal cation per subunit.</text>
</comment>
<dbReference type="PANTHER" id="PTHR30457:SF12">
    <property type="entry name" value="5'_3'-NUCLEOTIDASE SURE"/>
    <property type="match status" value="1"/>
</dbReference>
<feature type="binding site" evidence="9">
    <location>
        <position position="8"/>
    </location>
    <ligand>
        <name>a divalent metal cation</name>
        <dbReference type="ChEBI" id="CHEBI:60240"/>
    </ligand>
</feature>
<keyword evidence="6 9" id="KW-0479">Metal-binding</keyword>
<evidence type="ECO:0000256" key="1">
    <source>
        <dbReference type="ARBA" id="ARBA00000815"/>
    </source>
</evidence>
<feature type="binding site" evidence="9">
    <location>
        <position position="96"/>
    </location>
    <ligand>
        <name>a divalent metal cation</name>
        <dbReference type="ChEBI" id="CHEBI:60240"/>
    </ligand>
</feature>
<reference evidence="11 12" key="1">
    <citation type="submission" date="2020-04" db="EMBL/GenBank/DDBJ databases">
        <title>Genomic insights into acetone-butanol-ethanol (ABE) fermentation by sequencing solventogenic clostridia strains.</title>
        <authorList>
            <person name="Brown S."/>
        </authorList>
    </citation>
    <scope>NUCLEOTIDE SEQUENCE [LARGE SCALE GENOMIC DNA]</scope>
    <source>
        <strain evidence="11 12">DJ011</strain>
    </source>
</reference>
<dbReference type="GO" id="GO:0008253">
    <property type="term" value="F:5'-nucleotidase activity"/>
    <property type="evidence" value="ECO:0007669"/>
    <property type="project" value="UniProtKB-UniRule"/>
</dbReference>
<evidence type="ECO:0000259" key="10">
    <source>
        <dbReference type="Pfam" id="PF01975"/>
    </source>
</evidence>
<name>A0A923J0R4_CLOTT</name>
<dbReference type="GO" id="GO:0005737">
    <property type="term" value="C:cytoplasm"/>
    <property type="evidence" value="ECO:0007669"/>
    <property type="project" value="UniProtKB-SubCell"/>
</dbReference>
<evidence type="ECO:0000256" key="2">
    <source>
        <dbReference type="ARBA" id="ARBA00001946"/>
    </source>
</evidence>
<dbReference type="Gene3D" id="3.40.1210.10">
    <property type="entry name" value="Survival protein SurE-like phosphatase/nucleotidase"/>
    <property type="match status" value="1"/>
</dbReference>
<dbReference type="PANTHER" id="PTHR30457">
    <property type="entry name" value="5'-NUCLEOTIDASE SURE"/>
    <property type="match status" value="1"/>
</dbReference>
<dbReference type="InterPro" id="IPR002828">
    <property type="entry name" value="SurE-like_Pase/nucleotidase"/>
</dbReference>
<evidence type="ECO:0000256" key="4">
    <source>
        <dbReference type="ARBA" id="ARBA00011062"/>
    </source>
</evidence>
<dbReference type="FunFam" id="3.40.1210.10:FF:000001">
    <property type="entry name" value="5'/3'-nucleotidase SurE"/>
    <property type="match status" value="1"/>
</dbReference>
<dbReference type="GO" id="GO:0004309">
    <property type="term" value="F:exopolyphosphatase activity"/>
    <property type="evidence" value="ECO:0007669"/>
    <property type="project" value="TreeGrafter"/>
</dbReference>
<evidence type="ECO:0000313" key="11">
    <source>
        <dbReference type="EMBL" id="MBC2398367.1"/>
    </source>
</evidence>
<feature type="binding site" evidence="9">
    <location>
        <position position="39"/>
    </location>
    <ligand>
        <name>a divalent metal cation</name>
        <dbReference type="ChEBI" id="CHEBI:60240"/>
    </ligand>
</feature>
<comment type="subcellular location">
    <subcellularLocation>
        <location evidence="3 9">Cytoplasm</location>
    </subcellularLocation>
</comment>
<dbReference type="EC" id="3.1.3.5" evidence="9"/>
<comment type="cofactor">
    <cofactor evidence="2">
        <name>Mg(2+)</name>
        <dbReference type="ChEBI" id="CHEBI:18420"/>
    </cofactor>
</comment>
<dbReference type="GO" id="GO:0046872">
    <property type="term" value="F:metal ion binding"/>
    <property type="evidence" value="ECO:0007669"/>
    <property type="project" value="UniProtKB-UniRule"/>
</dbReference>